<sequence>MRSESGMGEGRRASRISGGWPLLRLRLSLRISPATSPGPFPTAPFLGASRKPSQNLLCTSLIGDRQRGDRIRCVAFALSVLPQRLASACQVANFNLTVRPRDAAEEATSRWEEGGAGGDKTEMRAPLALRKWLWTCGGGGGLTAEATPKPPFETTTLQQQTPSVLTPARYRG</sequence>
<proteinExistence type="predicted"/>
<dbReference type="EMBL" id="ML977161">
    <property type="protein sequence ID" value="KAF1985512.1"/>
    <property type="molecule type" value="Genomic_DNA"/>
</dbReference>
<feature type="region of interest" description="Disordered" evidence="1">
    <location>
        <begin position="143"/>
        <end position="172"/>
    </location>
</feature>
<organism evidence="2 3">
    <name type="scientific">Aulographum hederae CBS 113979</name>
    <dbReference type="NCBI Taxonomy" id="1176131"/>
    <lineage>
        <taxon>Eukaryota</taxon>
        <taxon>Fungi</taxon>
        <taxon>Dikarya</taxon>
        <taxon>Ascomycota</taxon>
        <taxon>Pezizomycotina</taxon>
        <taxon>Dothideomycetes</taxon>
        <taxon>Pleosporomycetidae</taxon>
        <taxon>Aulographales</taxon>
        <taxon>Aulographaceae</taxon>
    </lineage>
</organism>
<evidence type="ECO:0000256" key="1">
    <source>
        <dbReference type="SAM" id="MobiDB-lite"/>
    </source>
</evidence>
<accession>A0A6G1GXH3</accession>
<gene>
    <name evidence="2" type="ORF">K402DRAFT_103129</name>
</gene>
<reference evidence="2" key="1">
    <citation type="journal article" date="2020" name="Stud. Mycol.">
        <title>101 Dothideomycetes genomes: a test case for predicting lifestyles and emergence of pathogens.</title>
        <authorList>
            <person name="Haridas S."/>
            <person name="Albert R."/>
            <person name="Binder M."/>
            <person name="Bloem J."/>
            <person name="Labutti K."/>
            <person name="Salamov A."/>
            <person name="Andreopoulos B."/>
            <person name="Baker S."/>
            <person name="Barry K."/>
            <person name="Bills G."/>
            <person name="Bluhm B."/>
            <person name="Cannon C."/>
            <person name="Castanera R."/>
            <person name="Culley D."/>
            <person name="Daum C."/>
            <person name="Ezra D."/>
            <person name="Gonzalez J."/>
            <person name="Henrissat B."/>
            <person name="Kuo A."/>
            <person name="Liang C."/>
            <person name="Lipzen A."/>
            <person name="Lutzoni F."/>
            <person name="Magnuson J."/>
            <person name="Mondo S."/>
            <person name="Nolan M."/>
            <person name="Ohm R."/>
            <person name="Pangilinan J."/>
            <person name="Park H.-J."/>
            <person name="Ramirez L."/>
            <person name="Alfaro M."/>
            <person name="Sun H."/>
            <person name="Tritt A."/>
            <person name="Yoshinaga Y."/>
            <person name="Zwiers L.-H."/>
            <person name="Turgeon B."/>
            <person name="Goodwin S."/>
            <person name="Spatafora J."/>
            <person name="Crous P."/>
            <person name="Grigoriev I."/>
        </authorList>
    </citation>
    <scope>NUCLEOTIDE SEQUENCE</scope>
    <source>
        <strain evidence="2">CBS 113979</strain>
    </source>
</reference>
<dbReference type="AlphaFoldDB" id="A0A6G1GXH3"/>
<feature type="compositionally biased region" description="Polar residues" evidence="1">
    <location>
        <begin position="153"/>
        <end position="164"/>
    </location>
</feature>
<protein>
    <submittedName>
        <fullName evidence="2">Uncharacterized protein</fullName>
    </submittedName>
</protein>
<keyword evidence="3" id="KW-1185">Reference proteome</keyword>
<evidence type="ECO:0000313" key="3">
    <source>
        <dbReference type="Proteomes" id="UP000800041"/>
    </source>
</evidence>
<dbReference type="Proteomes" id="UP000800041">
    <property type="component" value="Unassembled WGS sequence"/>
</dbReference>
<name>A0A6G1GXH3_9PEZI</name>
<evidence type="ECO:0000313" key="2">
    <source>
        <dbReference type="EMBL" id="KAF1985512.1"/>
    </source>
</evidence>